<keyword evidence="3" id="KW-0804">Transcription</keyword>
<dbReference type="PRINTS" id="PR00032">
    <property type="entry name" value="HTHARAC"/>
</dbReference>
<comment type="caution">
    <text evidence="5">The sequence shown here is derived from an EMBL/GenBank/DDBJ whole genome shotgun (WGS) entry which is preliminary data.</text>
</comment>
<evidence type="ECO:0000256" key="2">
    <source>
        <dbReference type="ARBA" id="ARBA00023125"/>
    </source>
</evidence>
<evidence type="ECO:0000259" key="4">
    <source>
        <dbReference type="PROSITE" id="PS01124"/>
    </source>
</evidence>
<dbReference type="Pfam" id="PF14525">
    <property type="entry name" value="AraC_binding_2"/>
    <property type="match status" value="1"/>
</dbReference>
<reference evidence="6" key="1">
    <citation type="journal article" date="2019" name="Int. J. Syst. Evol. Microbiol.">
        <title>The Global Catalogue of Microorganisms (GCM) 10K type strain sequencing project: providing services to taxonomists for standard genome sequencing and annotation.</title>
        <authorList>
            <consortium name="The Broad Institute Genomics Platform"/>
            <consortium name="The Broad Institute Genome Sequencing Center for Infectious Disease"/>
            <person name="Wu L."/>
            <person name="Ma J."/>
        </authorList>
    </citation>
    <scope>NUCLEOTIDE SEQUENCE [LARGE SCALE GENOMIC DNA]</scope>
    <source>
        <strain evidence="6">CGMCC 4.1469</strain>
    </source>
</reference>
<dbReference type="InterPro" id="IPR018060">
    <property type="entry name" value="HTH_AraC"/>
</dbReference>
<dbReference type="SMART" id="SM00342">
    <property type="entry name" value="HTH_ARAC"/>
    <property type="match status" value="1"/>
</dbReference>
<organism evidence="5 6">
    <name type="scientific">Kitasatospora aburaviensis</name>
    <dbReference type="NCBI Taxonomy" id="67265"/>
    <lineage>
        <taxon>Bacteria</taxon>
        <taxon>Bacillati</taxon>
        <taxon>Actinomycetota</taxon>
        <taxon>Actinomycetes</taxon>
        <taxon>Kitasatosporales</taxon>
        <taxon>Streptomycetaceae</taxon>
        <taxon>Kitasatospora</taxon>
    </lineage>
</organism>
<dbReference type="RefSeq" id="WP_313767106.1">
    <property type="nucleotide sequence ID" value="NZ_BAAAVH010000020.1"/>
</dbReference>
<dbReference type="InterPro" id="IPR035418">
    <property type="entry name" value="AraC-bd_2"/>
</dbReference>
<keyword evidence="2" id="KW-0238">DNA-binding</keyword>
<evidence type="ECO:0000313" key="5">
    <source>
        <dbReference type="EMBL" id="MFC5887813.1"/>
    </source>
</evidence>
<keyword evidence="6" id="KW-1185">Reference proteome</keyword>
<name>A0ABW1F3B7_9ACTN</name>
<dbReference type="SUPFAM" id="SSF46689">
    <property type="entry name" value="Homeodomain-like"/>
    <property type="match status" value="1"/>
</dbReference>
<dbReference type="EMBL" id="JBHSOD010000031">
    <property type="protein sequence ID" value="MFC5887813.1"/>
    <property type="molecule type" value="Genomic_DNA"/>
</dbReference>
<dbReference type="Gene3D" id="1.10.10.60">
    <property type="entry name" value="Homeodomain-like"/>
    <property type="match status" value="1"/>
</dbReference>
<sequence>MSSTVVPPGDRFEWFCEAVSGDLMPITIRAEHTAGFRAEIRSVGLGAVQVSSFAYSPVSASRSACHVRQGDPEQYQLALITDGAIRTAQLRNESVVSGDLVLTDTSRPMVNFSGCDGRPVRVVMLQVPRSELPLHPDRLDGLLARRIPAQRGTGAILARFMGTLLDLGAGCGPEELPGIGAVALDLATACLAQQLGAPEKAPAEARAQVMLQRIDRFIEHNLGDPALTPQAIADRHHISLRALYLLFRDQPASVAATIRQRRLERCHADLAHRGLGDQSVQVIAARWGFSNAGSFGRAFRAAYGITPSEHRAHALEA</sequence>
<gene>
    <name evidence="5" type="ORF">ACFP0N_22875</name>
</gene>
<evidence type="ECO:0000313" key="6">
    <source>
        <dbReference type="Proteomes" id="UP001596067"/>
    </source>
</evidence>
<dbReference type="PANTHER" id="PTHR46796">
    <property type="entry name" value="HTH-TYPE TRANSCRIPTIONAL ACTIVATOR RHAS-RELATED"/>
    <property type="match status" value="1"/>
</dbReference>
<dbReference type="PROSITE" id="PS01124">
    <property type="entry name" value="HTH_ARAC_FAMILY_2"/>
    <property type="match status" value="1"/>
</dbReference>
<dbReference type="InterPro" id="IPR020449">
    <property type="entry name" value="Tscrpt_reg_AraC-type_HTH"/>
</dbReference>
<dbReference type="InterPro" id="IPR009057">
    <property type="entry name" value="Homeodomain-like_sf"/>
</dbReference>
<dbReference type="Pfam" id="PF12833">
    <property type="entry name" value="HTH_18"/>
    <property type="match status" value="1"/>
</dbReference>
<dbReference type="Proteomes" id="UP001596067">
    <property type="component" value="Unassembled WGS sequence"/>
</dbReference>
<dbReference type="PANTHER" id="PTHR46796:SF6">
    <property type="entry name" value="ARAC SUBFAMILY"/>
    <property type="match status" value="1"/>
</dbReference>
<proteinExistence type="predicted"/>
<dbReference type="InterPro" id="IPR050204">
    <property type="entry name" value="AraC_XylS_family_regulators"/>
</dbReference>
<keyword evidence="1" id="KW-0805">Transcription regulation</keyword>
<evidence type="ECO:0000256" key="3">
    <source>
        <dbReference type="ARBA" id="ARBA00023163"/>
    </source>
</evidence>
<accession>A0ABW1F3B7</accession>
<feature type="domain" description="HTH araC/xylS-type" evidence="4">
    <location>
        <begin position="212"/>
        <end position="313"/>
    </location>
</feature>
<evidence type="ECO:0000256" key="1">
    <source>
        <dbReference type="ARBA" id="ARBA00023015"/>
    </source>
</evidence>
<protein>
    <submittedName>
        <fullName evidence="5">Helix-turn-helix domain-containing protein</fullName>
    </submittedName>
</protein>